<evidence type="ECO:0000313" key="2">
    <source>
        <dbReference type="Proteomes" id="UP000712281"/>
    </source>
</evidence>
<evidence type="ECO:0000313" key="1">
    <source>
        <dbReference type="EMBL" id="KAF2597423.1"/>
    </source>
</evidence>
<dbReference type="AlphaFoldDB" id="A0A8S9KVV9"/>
<evidence type="ECO:0008006" key="3">
    <source>
        <dbReference type="Google" id="ProtNLM"/>
    </source>
</evidence>
<comment type="caution">
    <text evidence="1">The sequence shown here is derived from an EMBL/GenBank/DDBJ whole genome shotgun (WGS) entry which is preliminary data.</text>
</comment>
<protein>
    <recommendedName>
        <fullName evidence="3">RNase H type-1 domain-containing protein</fullName>
    </recommendedName>
</protein>
<accession>A0A8S9KVV9</accession>
<organism evidence="1 2">
    <name type="scientific">Brassica cretica</name>
    <name type="common">Mustard</name>
    <dbReference type="NCBI Taxonomy" id="69181"/>
    <lineage>
        <taxon>Eukaryota</taxon>
        <taxon>Viridiplantae</taxon>
        <taxon>Streptophyta</taxon>
        <taxon>Embryophyta</taxon>
        <taxon>Tracheophyta</taxon>
        <taxon>Spermatophyta</taxon>
        <taxon>Magnoliopsida</taxon>
        <taxon>eudicotyledons</taxon>
        <taxon>Gunneridae</taxon>
        <taxon>Pentapetalae</taxon>
        <taxon>rosids</taxon>
        <taxon>malvids</taxon>
        <taxon>Brassicales</taxon>
        <taxon>Brassicaceae</taxon>
        <taxon>Brassiceae</taxon>
        <taxon>Brassica</taxon>
    </lineage>
</organism>
<dbReference type="EMBL" id="QGKW02000717">
    <property type="protein sequence ID" value="KAF2597423.1"/>
    <property type="molecule type" value="Genomic_DNA"/>
</dbReference>
<reference evidence="1" key="1">
    <citation type="submission" date="2019-12" db="EMBL/GenBank/DDBJ databases">
        <title>Genome sequencing and annotation of Brassica cretica.</title>
        <authorList>
            <person name="Studholme D.J."/>
            <person name="Sarris P.F."/>
        </authorList>
    </citation>
    <scope>NUCLEOTIDE SEQUENCE</scope>
    <source>
        <strain evidence="1">PFS-001/15</strain>
        <tissue evidence="1">Leaf</tissue>
    </source>
</reference>
<sequence>MPDQDLVPFGPQLLQDQDLMISDLLARETKEWNAALVNRLLPELSEHIISIRPSILGSRDTYIWTQQNSEIDLVPSLIAKDKDVPMEVCSECSLYGSQSPTMSRVIASQKKWEQAQPTPSQTPVISPDPPTVFEAPSDTIYCNTDVAWNPTTRDAGLALIFTNGASSELARGSHFQNYAASLCLAEALAIRDALFHASSLNFTNIWLR</sequence>
<gene>
    <name evidence="1" type="ORF">F2Q68_00011197</name>
</gene>
<name>A0A8S9KVV9_BRACR</name>
<dbReference type="Proteomes" id="UP000712281">
    <property type="component" value="Unassembled WGS sequence"/>
</dbReference>
<proteinExistence type="predicted"/>